<protein>
    <recommendedName>
        <fullName evidence="16">Cytochrome P450</fullName>
    </recommendedName>
</protein>
<dbReference type="OrthoDB" id="4225407at2759"/>
<dbReference type="GO" id="GO:0020037">
    <property type="term" value="F:heme binding"/>
    <property type="evidence" value="ECO:0007669"/>
    <property type="project" value="InterPro"/>
</dbReference>
<keyword evidence="15" id="KW-1185">Reference proteome</keyword>
<evidence type="ECO:0000256" key="3">
    <source>
        <dbReference type="ARBA" id="ARBA00010617"/>
    </source>
</evidence>
<dbReference type="PANTHER" id="PTHR46206">
    <property type="entry name" value="CYTOCHROME P450"/>
    <property type="match status" value="1"/>
</dbReference>
<evidence type="ECO:0008006" key="16">
    <source>
        <dbReference type="Google" id="ProtNLM"/>
    </source>
</evidence>
<dbReference type="GO" id="GO:0016705">
    <property type="term" value="F:oxidoreductase activity, acting on paired donors, with incorporation or reduction of molecular oxygen"/>
    <property type="evidence" value="ECO:0007669"/>
    <property type="project" value="InterPro"/>
</dbReference>
<keyword evidence="10 13" id="KW-0503">Monooxygenase</keyword>
<comment type="subcellular location">
    <subcellularLocation>
        <location evidence="2">Membrane</location>
        <topology evidence="2">Single-pass membrane protein</topology>
    </subcellularLocation>
</comment>
<comment type="caution">
    <text evidence="14">The sequence shown here is derived from an EMBL/GenBank/DDBJ whole genome shotgun (WGS) entry which is preliminary data.</text>
</comment>
<dbReference type="PRINTS" id="PR00465">
    <property type="entry name" value="EP450IV"/>
</dbReference>
<dbReference type="GO" id="GO:0005506">
    <property type="term" value="F:iron ion binding"/>
    <property type="evidence" value="ECO:0007669"/>
    <property type="project" value="InterPro"/>
</dbReference>
<evidence type="ECO:0000313" key="14">
    <source>
        <dbReference type="EMBL" id="RAO67769.1"/>
    </source>
</evidence>
<proteinExistence type="inferred from homology"/>
<keyword evidence="11" id="KW-0472">Membrane</keyword>
<organism evidence="14 15">
    <name type="scientific">Talaromyces amestolkiae</name>
    <dbReference type="NCBI Taxonomy" id="1196081"/>
    <lineage>
        <taxon>Eukaryota</taxon>
        <taxon>Fungi</taxon>
        <taxon>Dikarya</taxon>
        <taxon>Ascomycota</taxon>
        <taxon>Pezizomycotina</taxon>
        <taxon>Eurotiomycetes</taxon>
        <taxon>Eurotiomycetidae</taxon>
        <taxon>Eurotiales</taxon>
        <taxon>Trichocomaceae</taxon>
        <taxon>Talaromyces</taxon>
        <taxon>Talaromyces sect. Talaromyces</taxon>
    </lineage>
</organism>
<dbReference type="Gene3D" id="1.10.630.10">
    <property type="entry name" value="Cytochrome P450"/>
    <property type="match status" value="1"/>
</dbReference>
<dbReference type="Proteomes" id="UP000249363">
    <property type="component" value="Unassembled WGS sequence"/>
</dbReference>
<evidence type="ECO:0000256" key="8">
    <source>
        <dbReference type="ARBA" id="ARBA00023002"/>
    </source>
</evidence>
<dbReference type="Pfam" id="PF00067">
    <property type="entry name" value="p450"/>
    <property type="match status" value="1"/>
</dbReference>
<dbReference type="GeneID" id="63792997"/>
<dbReference type="GO" id="GO:0016020">
    <property type="term" value="C:membrane"/>
    <property type="evidence" value="ECO:0007669"/>
    <property type="project" value="UniProtKB-SubCell"/>
</dbReference>
<dbReference type="RefSeq" id="XP_040732285.1">
    <property type="nucleotide sequence ID" value="XM_040876075.1"/>
</dbReference>
<evidence type="ECO:0000256" key="13">
    <source>
        <dbReference type="RuleBase" id="RU000461"/>
    </source>
</evidence>
<keyword evidence="6 12" id="KW-0479">Metal-binding</keyword>
<dbReference type="InterPro" id="IPR036396">
    <property type="entry name" value="Cyt_P450_sf"/>
</dbReference>
<keyword evidence="9 12" id="KW-0408">Iron</keyword>
<dbReference type="STRING" id="1196081.A0A364KW67"/>
<dbReference type="PANTHER" id="PTHR46206:SF3">
    <property type="entry name" value="P450, PUTATIVE (EUROFUNG)-RELATED"/>
    <property type="match status" value="1"/>
</dbReference>
<dbReference type="CDD" id="cd11041">
    <property type="entry name" value="CYP503A1-like"/>
    <property type="match status" value="1"/>
</dbReference>
<reference evidence="14 15" key="1">
    <citation type="journal article" date="2017" name="Biotechnol. Biofuels">
        <title>Differential beta-glucosidase expression as a function of carbon source availability in Talaromyces amestolkiae: a genomic and proteomic approach.</title>
        <authorList>
            <person name="de Eugenio L.I."/>
            <person name="Mendez-Liter J.A."/>
            <person name="Nieto-Dominguez M."/>
            <person name="Alonso L."/>
            <person name="Gil-Munoz J."/>
            <person name="Barriuso J."/>
            <person name="Prieto A."/>
            <person name="Martinez M.J."/>
        </authorList>
    </citation>
    <scope>NUCLEOTIDE SEQUENCE [LARGE SCALE GENOMIC DNA]</scope>
    <source>
        <strain evidence="14 15">CIB</strain>
    </source>
</reference>
<evidence type="ECO:0000256" key="9">
    <source>
        <dbReference type="ARBA" id="ARBA00023004"/>
    </source>
</evidence>
<dbReference type="InterPro" id="IPR001128">
    <property type="entry name" value="Cyt_P450"/>
</dbReference>
<evidence type="ECO:0000256" key="6">
    <source>
        <dbReference type="ARBA" id="ARBA00022723"/>
    </source>
</evidence>
<evidence type="ECO:0000256" key="7">
    <source>
        <dbReference type="ARBA" id="ARBA00022989"/>
    </source>
</evidence>
<dbReference type="SUPFAM" id="SSF48264">
    <property type="entry name" value="Cytochrome P450"/>
    <property type="match status" value="1"/>
</dbReference>
<evidence type="ECO:0000256" key="2">
    <source>
        <dbReference type="ARBA" id="ARBA00004167"/>
    </source>
</evidence>
<keyword evidence="8 13" id="KW-0560">Oxidoreductase</keyword>
<evidence type="ECO:0000256" key="4">
    <source>
        <dbReference type="ARBA" id="ARBA00022617"/>
    </source>
</evidence>
<evidence type="ECO:0000313" key="15">
    <source>
        <dbReference type="Proteomes" id="UP000249363"/>
    </source>
</evidence>
<gene>
    <name evidence="14" type="ORF">BHQ10_003781</name>
</gene>
<evidence type="ECO:0000256" key="11">
    <source>
        <dbReference type="ARBA" id="ARBA00023136"/>
    </source>
</evidence>
<name>A0A364KW67_TALAM</name>
<evidence type="ECO:0000256" key="5">
    <source>
        <dbReference type="ARBA" id="ARBA00022692"/>
    </source>
</evidence>
<dbReference type="EMBL" id="MIKG01000006">
    <property type="protein sequence ID" value="RAO67769.1"/>
    <property type="molecule type" value="Genomic_DNA"/>
</dbReference>
<comment type="cofactor">
    <cofactor evidence="1 12">
        <name>heme</name>
        <dbReference type="ChEBI" id="CHEBI:30413"/>
    </cofactor>
</comment>
<accession>A0A364KW67</accession>
<keyword evidence="4 12" id="KW-0349">Heme</keyword>
<evidence type="ECO:0000256" key="1">
    <source>
        <dbReference type="ARBA" id="ARBA00001971"/>
    </source>
</evidence>
<keyword evidence="5" id="KW-0812">Transmembrane</keyword>
<sequence>MGFSKSPSAFRMSTDGGPRLILSQKHLDAMSDDDHFDVAEAVKRDYLLDLFGFETAFHGTLHSEIVAPAVTAMTKKLVPLVPLMSKEAALGLEKEWTENSEYHDIPLQPTLGGVVARLASLAFVGPELCRNPTWLEITVSYTINRVIAVYILRIFPSFLQPIVHWVLPPCRKLRAQIQQARELILPALEHERQQQSIGKAKRDPSRPFSSLAWNDEYAAGRLYDPTVAQLRMIFVSIHTTIDMAVKVLIRLCEHPELIQPLREEIVAVCGENGLTHSSLERLLLMDSLMKETQRLEPASLATIARYTHRKTNLSDGTLVPKGTQVVLPNNFMWNNESIYPNNNIFDPYRFLRMRDDPEKAKLASFTRSSHIHTAFGHGKHTCPGRFFASDTIKIILCHILLKYDLQLCDGEAPAKKCYGFAMYRDPDARIKVRRRGMEGVSEGILAGFVV</sequence>
<feature type="binding site" description="axial binding residue" evidence="12">
    <location>
        <position position="382"/>
    </location>
    <ligand>
        <name>heme</name>
        <dbReference type="ChEBI" id="CHEBI:30413"/>
    </ligand>
    <ligandPart>
        <name>Fe</name>
        <dbReference type="ChEBI" id="CHEBI:18248"/>
    </ligandPart>
</feature>
<evidence type="ECO:0000256" key="10">
    <source>
        <dbReference type="ARBA" id="ARBA00023033"/>
    </source>
</evidence>
<dbReference type="InterPro" id="IPR002403">
    <property type="entry name" value="Cyt_P450_E_grp-IV"/>
</dbReference>
<comment type="similarity">
    <text evidence="3 13">Belongs to the cytochrome P450 family.</text>
</comment>
<keyword evidence="7" id="KW-1133">Transmembrane helix</keyword>
<dbReference type="GO" id="GO:0004497">
    <property type="term" value="F:monooxygenase activity"/>
    <property type="evidence" value="ECO:0007669"/>
    <property type="project" value="UniProtKB-KW"/>
</dbReference>
<dbReference type="PROSITE" id="PS00086">
    <property type="entry name" value="CYTOCHROME_P450"/>
    <property type="match status" value="1"/>
</dbReference>
<dbReference type="AlphaFoldDB" id="A0A364KW67"/>
<evidence type="ECO:0000256" key="12">
    <source>
        <dbReference type="PIRSR" id="PIRSR602403-1"/>
    </source>
</evidence>
<dbReference type="InterPro" id="IPR017972">
    <property type="entry name" value="Cyt_P450_CS"/>
</dbReference>